<dbReference type="AlphaFoldDB" id="X1K1D8"/>
<keyword evidence="5" id="KW-0143">Chaperone</keyword>
<comment type="caution">
    <text evidence="6">The sequence shown here is derived from an EMBL/GenBank/DDBJ whole genome shotgun (WGS) entry which is preliminary data.</text>
</comment>
<evidence type="ECO:0000256" key="3">
    <source>
        <dbReference type="ARBA" id="ARBA00022801"/>
    </source>
</evidence>
<evidence type="ECO:0000256" key="5">
    <source>
        <dbReference type="ARBA" id="ARBA00023186"/>
    </source>
</evidence>
<evidence type="ECO:0000256" key="4">
    <source>
        <dbReference type="ARBA" id="ARBA00023134"/>
    </source>
</evidence>
<organism evidence="6">
    <name type="scientific">marine sediment metagenome</name>
    <dbReference type="NCBI Taxonomy" id="412755"/>
    <lineage>
        <taxon>unclassified sequences</taxon>
        <taxon>metagenomes</taxon>
        <taxon>ecological metagenomes</taxon>
    </lineage>
</organism>
<comment type="similarity">
    <text evidence="1">Belongs to the SIMIBI class G3E GTPase family. ArgK/MeaB subfamily.</text>
</comment>
<gene>
    <name evidence="6" type="ORF">S03H2_63779</name>
</gene>
<evidence type="ECO:0000256" key="1">
    <source>
        <dbReference type="ARBA" id="ARBA00009625"/>
    </source>
</evidence>
<dbReference type="InterPro" id="IPR027417">
    <property type="entry name" value="P-loop_NTPase"/>
</dbReference>
<dbReference type="CDD" id="cd03114">
    <property type="entry name" value="MMAA-like"/>
    <property type="match status" value="1"/>
</dbReference>
<dbReference type="PANTHER" id="PTHR43087">
    <property type="entry name" value="LYSINE/ARGININE/ORNITHINE TRANSPORT SYSTEM KINASE"/>
    <property type="match status" value="1"/>
</dbReference>
<dbReference type="PANTHER" id="PTHR43087:SF1">
    <property type="entry name" value="LAO_AO TRANSPORT SYSTEM ATPASE"/>
    <property type="match status" value="1"/>
</dbReference>
<sequence length="223" mass="24236">LANEILEGNIRAAAKLIRYVEDGAPDAVEELKKLYFHTGKAYIIGITGAPGSGKSTLIDVLIDSFRKRNKTVGVIVIDPSSPFSGGAILGDRIRMQRHATDQGVFIRSLATRGWLGGLSKATIDVIHIMDALGKDIILVETVGVGQAEVAIMNFVHTATVVLMPGSGDWVQTLKAGILEIADLLVINKADMKGVYELEAELKAMLQMKDYPREVWKPRILVTE</sequence>
<keyword evidence="3" id="KW-0378">Hydrolase</keyword>
<dbReference type="NCBIfam" id="TIGR00750">
    <property type="entry name" value="lao"/>
    <property type="match status" value="1"/>
</dbReference>
<accession>X1K1D8</accession>
<dbReference type="Pfam" id="PF03308">
    <property type="entry name" value="MeaB"/>
    <property type="match status" value="1"/>
</dbReference>
<dbReference type="Gene3D" id="3.40.50.300">
    <property type="entry name" value="P-loop containing nucleotide triphosphate hydrolases"/>
    <property type="match status" value="1"/>
</dbReference>
<dbReference type="InterPro" id="IPR052040">
    <property type="entry name" value="GTPase/Isobutyryl-CoA_mutase"/>
</dbReference>
<name>X1K1D8_9ZZZZ</name>
<dbReference type="GO" id="GO:0005525">
    <property type="term" value="F:GTP binding"/>
    <property type="evidence" value="ECO:0007669"/>
    <property type="project" value="UniProtKB-KW"/>
</dbReference>
<dbReference type="InterPro" id="IPR005129">
    <property type="entry name" value="GTPase_ArgK"/>
</dbReference>
<dbReference type="SUPFAM" id="SSF52540">
    <property type="entry name" value="P-loop containing nucleoside triphosphate hydrolases"/>
    <property type="match status" value="1"/>
</dbReference>
<keyword evidence="4" id="KW-0342">GTP-binding</keyword>
<evidence type="ECO:0008006" key="7">
    <source>
        <dbReference type="Google" id="ProtNLM"/>
    </source>
</evidence>
<dbReference type="EMBL" id="BARU01041355">
    <property type="protein sequence ID" value="GAH87465.1"/>
    <property type="molecule type" value="Genomic_DNA"/>
</dbReference>
<evidence type="ECO:0000256" key="2">
    <source>
        <dbReference type="ARBA" id="ARBA00022741"/>
    </source>
</evidence>
<dbReference type="GO" id="GO:0003924">
    <property type="term" value="F:GTPase activity"/>
    <property type="evidence" value="ECO:0007669"/>
    <property type="project" value="InterPro"/>
</dbReference>
<proteinExistence type="inferred from homology"/>
<protein>
    <recommendedName>
        <fullName evidence="7">AAA+ ATPase domain-containing protein</fullName>
    </recommendedName>
</protein>
<feature type="non-terminal residue" evidence="6">
    <location>
        <position position="223"/>
    </location>
</feature>
<evidence type="ECO:0000313" key="6">
    <source>
        <dbReference type="EMBL" id="GAH87465.1"/>
    </source>
</evidence>
<feature type="non-terminal residue" evidence="6">
    <location>
        <position position="1"/>
    </location>
</feature>
<keyword evidence="2" id="KW-0547">Nucleotide-binding</keyword>
<reference evidence="6" key="1">
    <citation type="journal article" date="2014" name="Front. Microbiol.">
        <title>High frequency of phylogenetically diverse reductive dehalogenase-homologous genes in deep subseafloor sedimentary metagenomes.</title>
        <authorList>
            <person name="Kawai M."/>
            <person name="Futagami T."/>
            <person name="Toyoda A."/>
            <person name="Takaki Y."/>
            <person name="Nishi S."/>
            <person name="Hori S."/>
            <person name="Arai W."/>
            <person name="Tsubouchi T."/>
            <person name="Morono Y."/>
            <person name="Uchiyama I."/>
            <person name="Ito T."/>
            <person name="Fujiyama A."/>
            <person name="Inagaki F."/>
            <person name="Takami H."/>
        </authorList>
    </citation>
    <scope>NUCLEOTIDE SEQUENCE</scope>
    <source>
        <strain evidence="6">Expedition CK06-06</strain>
    </source>
</reference>